<dbReference type="EMBL" id="CAFZ01000027">
    <property type="protein sequence ID" value="CCA68154.1"/>
    <property type="molecule type" value="Genomic_DNA"/>
</dbReference>
<protein>
    <submittedName>
        <fullName evidence="8">Probable mfs-multidrug-resistance transporter</fullName>
    </submittedName>
</protein>
<organism evidence="8 9">
    <name type="scientific">Serendipita indica (strain DSM 11827)</name>
    <name type="common">Root endophyte fungus</name>
    <name type="synonym">Piriformospora indica</name>
    <dbReference type="NCBI Taxonomy" id="1109443"/>
    <lineage>
        <taxon>Eukaryota</taxon>
        <taxon>Fungi</taxon>
        <taxon>Dikarya</taxon>
        <taxon>Basidiomycota</taxon>
        <taxon>Agaricomycotina</taxon>
        <taxon>Agaricomycetes</taxon>
        <taxon>Sebacinales</taxon>
        <taxon>Serendipitaceae</taxon>
        <taxon>Serendipita</taxon>
    </lineage>
</organism>
<dbReference type="InterPro" id="IPR020846">
    <property type="entry name" value="MFS_dom"/>
</dbReference>
<evidence type="ECO:0000256" key="2">
    <source>
        <dbReference type="ARBA" id="ARBA00022692"/>
    </source>
</evidence>
<dbReference type="PANTHER" id="PTHR23502:SF173">
    <property type="entry name" value="MFS-MULTIDRUG-RESISTANCE TRANSPORTER-RELATED"/>
    <property type="match status" value="1"/>
</dbReference>
<feature type="transmembrane region" description="Helical" evidence="6">
    <location>
        <begin position="489"/>
        <end position="514"/>
    </location>
</feature>
<feature type="region of interest" description="Disordered" evidence="5">
    <location>
        <begin position="1"/>
        <end position="30"/>
    </location>
</feature>
<accession>G4TA11</accession>
<proteinExistence type="predicted"/>
<dbReference type="SUPFAM" id="SSF103473">
    <property type="entry name" value="MFS general substrate transporter"/>
    <property type="match status" value="1"/>
</dbReference>
<feature type="transmembrane region" description="Helical" evidence="6">
    <location>
        <begin position="159"/>
        <end position="177"/>
    </location>
</feature>
<dbReference type="eggNOG" id="KOG0255">
    <property type="taxonomic scope" value="Eukaryota"/>
</dbReference>
<gene>
    <name evidence="8" type="ORF">PIIN_02020</name>
</gene>
<evidence type="ECO:0000256" key="1">
    <source>
        <dbReference type="ARBA" id="ARBA00004141"/>
    </source>
</evidence>
<dbReference type="OMA" id="AYRWYLT"/>
<evidence type="ECO:0000256" key="3">
    <source>
        <dbReference type="ARBA" id="ARBA00022989"/>
    </source>
</evidence>
<dbReference type="OrthoDB" id="9986881at2759"/>
<evidence type="ECO:0000313" key="9">
    <source>
        <dbReference type="Proteomes" id="UP000007148"/>
    </source>
</evidence>
<evidence type="ECO:0000259" key="7">
    <source>
        <dbReference type="PROSITE" id="PS50850"/>
    </source>
</evidence>
<feature type="transmembrane region" description="Helical" evidence="6">
    <location>
        <begin position="458"/>
        <end position="482"/>
    </location>
</feature>
<keyword evidence="2 6" id="KW-0812">Transmembrane</keyword>
<evidence type="ECO:0000256" key="6">
    <source>
        <dbReference type="SAM" id="Phobius"/>
    </source>
</evidence>
<dbReference type="InterPro" id="IPR011701">
    <property type="entry name" value="MFS"/>
</dbReference>
<dbReference type="FunCoup" id="G4TA11">
    <property type="interactions" value="113"/>
</dbReference>
<name>G4TA11_SERID</name>
<comment type="subcellular location">
    <subcellularLocation>
        <location evidence="1">Membrane</location>
        <topology evidence="1">Multi-pass membrane protein</topology>
    </subcellularLocation>
</comment>
<dbReference type="InterPro" id="IPR036259">
    <property type="entry name" value="MFS_trans_sf"/>
</dbReference>
<dbReference type="PROSITE" id="PS50850">
    <property type="entry name" value="MFS"/>
    <property type="match status" value="1"/>
</dbReference>
<feature type="transmembrane region" description="Helical" evidence="6">
    <location>
        <begin position="277"/>
        <end position="297"/>
    </location>
</feature>
<sequence>MSSRPSTELHVDHSTLVNNSPHGGPSRVDSLDLEAHIPKLMDSIKTKGGIETVQDADVDQESRQLERRTSAVNDAWPSAELAEDPALAMEAKNEKSDLFLVTFDEGDPLNPKNWSRWFRWYLTFASSLLVLNASFASSAPSGLIRTLMSEFHMSQIEGTLTVSLFIAGYCVGPFVWAPTSESIGRRPMFIVGFFGYFIFQIACALAPNTAALLVFRFLSGCFAACPLTNSGAVLGDIWDNETRGSATAIFTLSPFAGPAIGPIVGGYIELSGIKWQWLFWILTIFSGVCWLMILFTIPETYGPVILVKKAKALRKSSGDSRYKAALELQEVSMGKKLGRILGRPWKIFFFEPMLVIITLYMSFVYGLLYLLFLAYPVVFIQGHHLNAGESGLTFLPIFLGGVIGVILYLYIYAPMYTRVSQANGGKASPETRLPMAKIGGPILTISMLWFGWTSYPHISLWAPVLAGLGVGLSIVLLFLSLFNYIIDAYLPVAASALAASTVVRSAFGAAFPLFGNQMYVRLDPRIASTVLAAITLLMVPVPFVFEKLGPRIRKSSRYGLSD</sequence>
<dbReference type="GO" id="GO:0005886">
    <property type="term" value="C:plasma membrane"/>
    <property type="evidence" value="ECO:0007669"/>
    <property type="project" value="TreeGrafter"/>
</dbReference>
<evidence type="ECO:0000256" key="4">
    <source>
        <dbReference type="ARBA" id="ARBA00023136"/>
    </source>
</evidence>
<feature type="transmembrane region" description="Helical" evidence="6">
    <location>
        <begin position="189"/>
        <end position="207"/>
    </location>
</feature>
<feature type="transmembrane region" description="Helical" evidence="6">
    <location>
        <begin position="213"/>
        <end position="234"/>
    </location>
</feature>
<keyword evidence="9" id="KW-1185">Reference proteome</keyword>
<dbReference type="Pfam" id="PF07690">
    <property type="entry name" value="MFS_1"/>
    <property type="match status" value="1"/>
</dbReference>
<feature type="domain" description="Major facilitator superfamily (MFS) profile" evidence="7">
    <location>
        <begin position="118"/>
        <end position="562"/>
    </location>
</feature>
<keyword evidence="3 6" id="KW-1133">Transmembrane helix</keyword>
<feature type="transmembrane region" description="Helical" evidence="6">
    <location>
        <begin position="392"/>
        <end position="413"/>
    </location>
</feature>
<dbReference type="InParanoid" id="G4TA11"/>
<dbReference type="CDD" id="cd17323">
    <property type="entry name" value="MFS_Tpo1_MDR_like"/>
    <property type="match status" value="1"/>
</dbReference>
<dbReference type="HOGENOM" id="CLU_008455_11_6_1"/>
<keyword evidence="4 6" id="KW-0472">Membrane</keyword>
<reference evidence="8 9" key="1">
    <citation type="journal article" date="2011" name="PLoS Pathog.">
        <title>Endophytic Life Strategies Decoded by Genome and Transcriptome Analyses of the Mutualistic Root Symbiont Piriformospora indica.</title>
        <authorList>
            <person name="Zuccaro A."/>
            <person name="Lahrmann U."/>
            <person name="Guldener U."/>
            <person name="Langen G."/>
            <person name="Pfiffi S."/>
            <person name="Biedenkopf D."/>
            <person name="Wong P."/>
            <person name="Samans B."/>
            <person name="Grimm C."/>
            <person name="Basiewicz M."/>
            <person name="Murat C."/>
            <person name="Martin F."/>
            <person name="Kogel K.H."/>
        </authorList>
    </citation>
    <scope>NUCLEOTIDE SEQUENCE [LARGE SCALE GENOMIC DNA]</scope>
    <source>
        <strain evidence="8 9">DSM 11827</strain>
    </source>
</reference>
<feature type="transmembrane region" description="Helical" evidence="6">
    <location>
        <begin position="434"/>
        <end position="452"/>
    </location>
</feature>
<evidence type="ECO:0000256" key="5">
    <source>
        <dbReference type="SAM" id="MobiDB-lite"/>
    </source>
</evidence>
<comment type="caution">
    <text evidence="8">The sequence shown here is derived from an EMBL/GenBank/DDBJ whole genome shotgun (WGS) entry which is preliminary data.</text>
</comment>
<evidence type="ECO:0000313" key="8">
    <source>
        <dbReference type="EMBL" id="CCA68154.1"/>
    </source>
</evidence>
<feature type="transmembrane region" description="Helical" evidence="6">
    <location>
        <begin position="120"/>
        <end position="139"/>
    </location>
</feature>
<dbReference type="Gene3D" id="1.20.1250.20">
    <property type="entry name" value="MFS general substrate transporter like domains"/>
    <property type="match status" value="1"/>
</dbReference>
<feature type="transmembrane region" description="Helical" evidence="6">
    <location>
        <begin position="526"/>
        <end position="545"/>
    </location>
</feature>
<dbReference type="STRING" id="1109443.G4TA11"/>
<feature type="transmembrane region" description="Helical" evidence="6">
    <location>
        <begin position="347"/>
        <end position="372"/>
    </location>
</feature>
<dbReference type="AlphaFoldDB" id="G4TA11"/>
<feature type="transmembrane region" description="Helical" evidence="6">
    <location>
        <begin position="246"/>
        <end position="265"/>
    </location>
</feature>
<dbReference type="Proteomes" id="UP000007148">
    <property type="component" value="Unassembled WGS sequence"/>
</dbReference>
<dbReference type="PANTHER" id="PTHR23502">
    <property type="entry name" value="MAJOR FACILITATOR SUPERFAMILY"/>
    <property type="match status" value="1"/>
</dbReference>
<dbReference type="GO" id="GO:0022857">
    <property type="term" value="F:transmembrane transporter activity"/>
    <property type="evidence" value="ECO:0007669"/>
    <property type="project" value="InterPro"/>
</dbReference>
<dbReference type="FunFam" id="1.20.1250.20:FF:000011">
    <property type="entry name" value="MFS multidrug transporter, putative"/>
    <property type="match status" value="1"/>
</dbReference>